<evidence type="ECO:0000259" key="1">
    <source>
        <dbReference type="SMART" id="SM01043"/>
    </source>
</evidence>
<dbReference type="SMART" id="SM01043">
    <property type="entry name" value="BTAD"/>
    <property type="match status" value="1"/>
</dbReference>
<dbReference type="EMBL" id="QJSX01000007">
    <property type="protein sequence ID" value="PYE53751.1"/>
    <property type="molecule type" value="Genomic_DNA"/>
</dbReference>
<evidence type="ECO:0000313" key="3">
    <source>
        <dbReference type="Proteomes" id="UP000248326"/>
    </source>
</evidence>
<proteinExistence type="predicted"/>
<dbReference type="Gene3D" id="1.10.10.10">
    <property type="entry name" value="Winged helix-like DNA-binding domain superfamily/Winged helix DNA-binding domain"/>
    <property type="match status" value="1"/>
</dbReference>
<dbReference type="InterPro" id="IPR011990">
    <property type="entry name" value="TPR-like_helical_dom_sf"/>
</dbReference>
<feature type="domain" description="Bacterial transcriptional activator" evidence="1">
    <location>
        <begin position="98"/>
        <end position="247"/>
    </location>
</feature>
<dbReference type="Pfam" id="PF13191">
    <property type="entry name" value="AAA_16"/>
    <property type="match status" value="1"/>
</dbReference>
<dbReference type="SUPFAM" id="SSF52540">
    <property type="entry name" value="P-loop containing nucleoside triphosphate hydrolases"/>
    <property type="match status" value="1"/>
</dbReference>
<dbReference type="Pfam" id="PF03704">
    <property type="entry name" value="BTAD"/>
    <property type="match status" value="1"/>
</dbReference>
<dbReference type="GO" id="GO:0003677">
    <property type="term" value="F:DNA binding"/>
    <property type="evidence" value="ECO:0007669"/>
    <property type="project" value="UniProtKB-KW"/>
</dbReference>
<dbReference type="GO" id="GO:0006355">
    <property type="term" value="P:regulation of DNA-templated transcription"/>
    <property type="evidence" value="ECO:0007669"/>
    <property type="project" value="InterPro"/>
</dbReference>
<organism evidence="2 3">
    <name type="scientific">Deinococcus yavapaiensis KR-236</name>
    <dbReference type="NCBI Taxonomy" id="694435"/>
    <lineage>
        <taxon>Bacteria</taxon>
        <taxon>Thermotogati</taxon>
        <taxon>Deinococcota</taxon>
        <taxon>Deinococci</taxon>
        <taxon>Deinococcales</taxon>
        <taxon>Deinococcaceae</taxon>
        <taxon>Deinococcus</taxon>
    </lineage>
</organism>
<reference evidence="2 3" key="1">
    <citation type="submission" date="2018-06" db="EMBL/GenBank/DDBJ databases">
        <title>Genomic Encyclopedia of Type Strains, Phase IV (KMG-IV): sequencing the most valuable type-strain genomes for metagenomic binning, comparative biology and taxonomic classification.</title>
        <authorList>
            <person name="Goeker M."/>
        </authorList>
    </citation>
    <scope>NUCLEOTIDE SEQUENCE [LARGE SCALE GENOMIC DNA]</scope>
    <source>
        <strain evidence="2 3">DSM 18048</strain>
    </source>
</reference>
<keyword evidence="3" id="KW-1185">Reference proteome</keyword>
<dbReference type="RefSeq" id="WP_425451120.1">
    <property type="nucleotide sequence ID" value="NZ_QJSX01000007.1"/>
</dbReference>
<dbReference type="SUPFAM" id="SSF46894">
    <property type="entry name" value="C-terminal effector domain of the bipartite response regulators"/>
    <property type="match status" value="1"/>
</dbReference>
<accession>A0A318SMJ1</accession>
<dbReference type="InterPro" id="IPR036388">
    <property type="entry name" value="WH-like_DNA-bd_sf"/>
</dbReference>
<sequence length="375" mass="40814">MSDLSVRLLGAPDLRVEGRPLVFKTRKTLALAAYLLLEPGAHPREKLAGLLWPDVDPEAARASLRNTLAYLRAALGEAQPRLSATRSTVSFDVLLGECDVGELERVAAEARLSSEEVAHLERAVTSWRGELLDGFETSGSGASAASDFDAWLSERRGAVRAAADFVFDRLSERQLEREPARAAETAGRWLTLDRFNEAAWRRLVLARLAAGQRALAKEAFEACRSTLRSELGVTPAPETLALEPRLLDAPLGTARSAPLDLTSVSRDTPLVGRSAAFALLMRAYEDAARGKPSVAWIVGEPGIGKTRLAHAFSGRAAEDGARAARTRVRSEHARLRAARGHVAPRREARRGDADLVVHREFRTRAHAARVGRHRA</sequence>
<protein>
    <submittedName>
        <fullName evidence="2">DNA-binding SARP family transcriptional activator</fullName>
    </submittedName>
</protein>
<evidence type="ECO:0000313" key="2">
    <source>
        <dbReference type="EMBL" id="PYE53751.1"/>
    </source>
</evidence>
<dbReference type="Gene3D" id="1.25.40.10">
    <property type="entry name" value="Tetratricopeptide repeat domain"/>
    <property type="match status" value="1"/>
</dbReference>
<dbReference type="InterPro" id="IPR016032">
    <property type="entry name" value="Sig_transdc_resp-reg_C-effctor"/>
</dbReference>
<dbReference type="SUPFAM" id="SSF48452">
    <property type="entry name" value="TPR-like"/>
    <property type="match status" value="1"/>
</dbReference>
<dbReference type="InterPro" id="IPR005158">
    <property type="entry name" value="BTAD"/>
</dbReference>
<dbReference type="InterPro" id="IPR051677">
    <property type="entry name" value="AfsR-DnrI-RedD_regulator"/>
</dbReference>
<keyword evidence="2" id="KW-0238">DNA-binding</keyword>
<dbReference type="PANTHER" id="PTHR35807">
    <property type="entry name" value="TRANSCRIPTIONAL REGULATOR REDD-RELATED"/>
    <property type="match status" value="1"/>
</dbReference>
<gene>
    <name evidence="2" type="ORF">DES52_1079</name>
</gene>
<comment type="caution">
    <text evidence="2">The sequence shown here is derived from an EMBL/GenBank/DDBJ whole genome shotgun (WGS) entry which is preliminary data.</text>
</comment>
<dbReference type="InterPro" id="IPR041664">
    <property type="entry name" value="AAA_16"/>
</dbReference>
<dbReference type="Proteomes" id="UP000248326">
    <property type="component" value="Unassembled WGS sequence"/>
</dbReference>
<dbReference type="InterPro" id="IPR027417">
    <property type="entry name" value="P-loop_NTPase"/>
</dbReference>
<dbReference type="Gene3D" id="3.40.50.300">
    <property type="entry name" value="P-loop containing nucleotide triphosphate hydrolases"/>
    <property type="match status" value="1"/>
</dbReference>
<dbReference type="AlphaFoldDB" id="A0A318SMJ1"/>
<name>A0A318SMJ1_9DEIO</name>